<dbReference type="GO" id="GO:1990281">
    <property type="term" value="C:efflux pump complex"/>
    <property type="evidence" value="ECO:0007669"/>
    <property type="project" value="TreeGrafter"/>
</dbReference>
<dbReference type="PANTHER" id="PTHR30026">
    <property type="entry name" value="OUTER MEMBRANE PROTEIN TOLC"/>
    <property type="match status" value="1"/>
</dbReference>
<comment type="subcellular location">
    <subcellularLocation>
        <location evidence="1">Cell outer membrane</location>
    </subcellularLocation>
</comment>
<keyword evidence="4" id="KW-1134">Transmembrane beta strand</keyword>
<evidence type="ECO:0000256" key="3">
    <source>
        <dbReference type="ARBA" id="ARBA00022448"/>
    </source>
</evidence>
<evidence type="ECO:0000256" key="1">
    <source>
        <dbReference type="ARBA" id="ARBA00004442"/>
    </source>
</evidence>
<name>M1PDE0_DESSD</name>
<keyword evidence="8" id="KW-0175">Coiled coil</keyword>
<accession>M1PDE0</accession>
<evidence type="ECO:0000256" key="8">
    <source>
        <dbReference type="SAM" id="Coils"/>
    </source>
</evidence>
<reference evidence="10" key="1">
    <citation type="journal article" date="2013" name="Stand. Genomic Sci.">
        <title>Complete genome sequence of Desulfocapsa sulfexigens, a marine deltaproteobacterium specialized in disproportionating inorganic sulfur compounds.</title>
        <authorList>
            <person name="Finster K.W."/>
            <person name="Kjeldsen K.U."/>
            <person name="Kube M."/>
            <person name="Reinhardt R."/>
            <person name="Mussmann M."/>
            <person name="Amann R."/>
            <person name="Schreiber L."/>
        </authorList>
    </citation>
    <scope>NUCLEOTIDE SEQUENCE [LARGE SCALE GENOMIC DNA]</scope>
    <source>
        <strain evidence="10">DSM 10523 / SB164P1</strain>
    </source>
</reference>
<evidence type="ECO:0000313" key="10">
    <source>
        <dbReference type="Proteomes" id="UP000011721"/>
    </source>
</evidence>
<dbReference type="eggNOG" id="COG1538">
    <property type="taxonomic scope" value="Bacteria"/>
</dbReference>
<evidence type="ECO:0000256" key="6">
    <source>
        <dbReference type="ARBA" id="ARBA00023136"/>
    </source>
</evidence>
<dbReference type="Gene3D" id="1.20.1600.10">
    <property type="entry name" value="Outer membrane efflux proteins (OEP)"/>
    <property type="match status" value="1"/>
</dbReference>
<dbReference type="InterPro" id="IPR003423">
    <property type="entry name" value="OMP_efflux"/>
</dbReference>
<dbReference type="Proteomes" id="UP000011721">
    <property type="component" value="Chromosome"/>
</dbReference>
<dbReference type="GO" id="GO:0015288">
    <property type="term" value="F:porin activity"/>
    <property type="evidence" value="ECO:0007669"/>
    <property type="project" value="TreeGrafter"/>
</dbReference>
<dbReference type="HOGENOM" id="CLU_643681_0_0_7"/>
<evidence type="ECO:0000256" key="7">
    <source>
        <dbReference type="ARBA" id="ARBA00023237"/>
    </source>
</evidence>
<dbReference type="RefSeq" id="WP_015403454.1">
    <property type="nucleotide sequence ID" value="NC_020304.1"/>
</dbReference>
<proteinExistence type="inferred from homology"/>
<dbReference type="EMBL" id="CP003985">
    <property type="protein sequence ID" value="AGF77760.1"/>
    <property type="molecule type" value="Genomic_DNA"/>
</dbReference>
<dbReference type="STRING" id="1167006.UWK_01192"/>
<organism evidence="9 10">
    <name type="scientific">Desulfocapsa sulfexigens (strain DSM 10523 / SB164P1)</name>
    <dbReference type="NCBI Taxonomy" id="1167006"/>
    <lineage>
        <taxon>Bacteria</taxon>
        <taxon>Pseudomonadati</taxon>
        <taxon>Thermodesulfobacteriota</taxon>
        <taxon>Desulfobulbia</taxon>
        <taxon>Desulfobulbales</taxon>
        <taxon>Desulfocapsaceae</taxon>
        <taxon>Desulfocapsa</taxon>
    </lineage>
</organism>
<dbReference type="InterPro" id="IPR051906">
    <property type="entry name" value="TolC-like"/>
</dbReference>
<keyword evidence="7" id="KW-0998">Cell outer membrane</keyword>
<evidence type="ECO:0000256" key="2">
    <source>
        <dbReference type="ARBA" id="ARBA00007613"/>
    </source>
</evidence>
<keyword evidence="10" id="KW-1185">Reference proteome</keyword>
<dbReference type="KEGG" id="dsf:UWK_01192"/>
<dbReference type="PANTHER" id="PTHR30026:SF20">
    <property type="entry name" value="OUTER MEMBRANE PROTEIN TOLC"/>
    <property type="match status" value="1"/>
</dbReference>
<evidence type="ECO:0000313" key="9">
    <source>
        <dbReference type="EMBL" id="AGF77760.1"/>
    </source>
</evidence>
<dbReference type="Pfam" id="PF02321">
    <property type="entry name" value="OEP"/>
    <property type="match status" value="1"/>
</dbReference>
<keyword evidence="3" id="KW-0813">Transport</keyword>
<evidence type="ECO:0000256" key="4">
    <source>
        <dbReference type="ARBA" id="ARBA00022452"/>
    </source>
</evidence>
<keyword evidence="5" id="KW-0812">Transmembrane</keyword>
<feature type="coiled-coil region" evidence="8">
    <location>
        <begin position="361"/>
        <end position="426"/>
    </location>
</feature>
<dbReference type="AlphaFoldDB" id="M1PDE0"/>
<evidence type="ECO:0000256" key="5">
    <source>
        <dbReference type="ARBA" id="ARBA00022692"/>
    </source>
</evidence>
<gene>
    <name evidence="9" type="ordered locus">UWK_01192</name>
</gene>
<dbReference type="OrthoDB" id="5495185at2"/>
<keyword evidence="6" id="KW-0472">Membrane</keyword>
<comment type="similarity">
    <text evidence="2">Belongs to the outer membrane factor (OMF) (TC 1.B.17) family.</text>
</comment>
<sequence length="454" mass="51537">MSFSLKGVTTQCSGRTTTKITKARKEISAKVSAFLCLVLFCWFTPVEAMTIADLFAALREHPLTELDVLQTRSAELGVQSIYDRLYPSLTGIVAYDEYNSPTNLRPVPPTEAAQLLENNKPLPFSDSIGRMGARLSMPIFVKELFSLGNQAASLADSYRIKKRLNLLEHQAVLVTTDAHLLYMASLRKALESRKNSLEKTRQDITLQVTTGRLPETEQIRMDEAINQIDLTFNQTWQQQSDLQKNIESLTGIVLEEPVTLQLNGSLNKGELFALKPLQKNVEAREFSVQAARDRLYPSIIGTANWFHNYGEGYNTGTDVDVEYGGYSLSLQMPLFNKPAYTAIEQANIELRREKTRFTRTKIDLEAKARNLTRNLELLNESKKFAQDSVANQRELLNVAKVAYASKRMSQEEYLRYEEKILAAEANYYLTEARWWETFATLAVLYGNNLDELIQ</sequence>
<dbReference type="GO" id="GO:0015562">
    <property type="term" value="F:efflux transmembrane transporter activity"/>
    <property type="evidence" value="ECO:0007669"/>
    <property type="project" value="InterPro"/>
</dbReference>
<protein>
    <submittedName>
        <fullName evidence="9">Outer membrane protein</fullName>
    </submittedName>
</protein>
<dbReference type="SUPFAM" id="SSF56954">
    <property type="entry name" value="Outer membrane efflux proteins (OEP)"/>
    <property type="match status" value="1"/>
</dbReference>
<dbReference type="GO" id="GO:0009279">
    <property type="term" value="C:cell outer membrane"/>
    <property type="evidence" value="ECO:0007669"/>
    <property type="project" value="UniProtKB-SubCell"/>
</dbReference>